<dbReference type="eggNOG" id="COG1721">
    <property type="taxonomic scope" value="Bacteria"/>
</dbReference>
<evidence type="ECO:0000313" key="2">
    <source>
        <dbReference type="EMBL" id="AFC87107.1"/>
    </source>
</evidence>
<dbReference type="OrthoDB" id="9776116at2"/>
<name>H8L069_FRAAD</name>
<proteinExistence type="predicted"/>
<dbReference type="EMBL" id="CP003350">
    <property type="protein sequence ID" value="AFC87107.1"/>
    <property type="molecule type" value="Genomic_DNA"/>
</dbReference>
<dbReference type="RefSeq" id="WP_014404110.1">
    <property type="nucleotide sequence ID" value="NC_017033.1"/>
</dbReference>
<gene>
    <name evidence="2" type="ordered locus">Fraau_2766</name>
</gene>
<dbReference type="Pfam" id="PF01882">
    <property type="entry name" value="DUF58"/>
    <property type="match status" value="1"/>
</dbReference>
<dbReference type="Proteomes" id="UP000005234">
    <property type="component" value="Chromosome"/>
</dbReference>
<protein>
    <recommendedName>
        <fullName evidence="1">DUF58 domain-containing protein</fullName>
    </recommendedName>
</protein>
<dbReference type="SUPFAM" id="SSF53300">
    <property type="entry name" value="vWA-like"/>
    <property type="match status" value="1"/>
</dbReference>
<dbReference type="KEGG" id="fau:Fraau_2766"/>
<dbReference type="AlphaFoldDB" id="H8L069"/>
<evidence type="ECO:0000259" key="1">
    <source>
        <dbReference type="Pfam" id="PF01882"/>
    </source>
</evidence>
<dbReference type="PANTHER" id="PTHR33608:SF12">
    <property type="entry name" value="DUF58 DOMAIN-CONTAINING PROTEIN"/>
    <property type="match status" value="1"/>
</dbReference>
<accession>H8L069</accession>
<evidence type="ECO:0000313" key="3">
    <source>
        <dbReference type="Proteomes" id="UP000005234"/>
    </source>
</evidence>
<reference evidence="2" key="1">
    <citation type="submission" date="2012-02" db="EMBL/GenBank/DDBJ databases">
        <title>The complete genome of Frateuria aurantia DSM 6220.</title>
        <authorList>
            <consortium name="US DOE Joint Genome Institute (JGI-PGF)"/>
            <person name="Lucas S."/>
            <person name="Copeland A."/>
            <person name="Lapidus A."/>
            <person name="Glavina del Rio T."/>
            <person name="Dalin E."/>
            <person name="Tice H."/>
            <person name="Bruce D."/>
            <person name="Goodwin L."/>
            <person name="Pitluck S."/>
            <person name="Peters L."/>
            <person name="Ovchinnikova G."/>
            <person name="Teshima H."/>
            <person name="Kyrpides N."/>
            <person name="Mavromatis K."/>
            <person name="Ivanova N."/>
            <person name="Brettin T."/>
            <person name="Detter J.C."/>
            <person name="Han C."/>
            <person name="Larimer F."/>
            <person name="Land M."/>
            <person name="Hauser L."/>
            <person name="Markowitz V."/>
            <person name="Cheng J.-F."/>
            <person name="Hugenholtz P."/>
            <person name="Woyke T."/>
            <person name="Wu D."/>
            <person name="Brambilla E."/>
            <person name="Klenk H.-P."/>
            <person name="Eisen J.A."/>
        </authorList>
    </citation>
    <scope>NUCLEOTIDE SEQUENCE</scope>
    <source>
        <strain evidence="2">DSM 6220</strain>
    </source>
</reference>
<dbReference type="InterPro" id="IPR036465">
    <property type="entry name" value="vWFA_dom_sf"/>
</dbReference>
<dbReference type="PANTHER" id="PTHR33608">
    <property type="entry name" value="BLL2464 PROTEIN"/>
    <property type="match status" value="1"/>
</dbReference>
<feature type="domain" description="DUF58" evidence="1">
    <location>
        <begin position="58"/>
        <end position="267"/>
    </location>
</feature>
<sequence>MGAGQRRDGDGRTTVALAQLLSLRAEAGKIRLPRVVSRQSRHGQQASRSFGRGMDYAESRAYQAGDDIRRLDWRLTARSGRLHTKLFQEEREAQLLIVLDTHGSMRFGTRERYKSVQAARAAALAAWHGVACGERVGMLGFGSSQHFLRPRAGIRGATGICGALADWDQAPDDVGSQSLSLALGRVLREARGVSRILLISDGWSSDQAARGPLLSLAQRSRIGVLLVSDPMETALLPSGRYPLQTDAGRVELDLAGERARRELQQQLGQGRQRLLDLIEPLGLAHESLDTRGDPAAALGRVLTWRGGRS</sequence>
<keyword evidence="3" id="KW-1185">Reference proteome</keyword>
<organism evidence="2 3">
    <name type="scientific">Frateuria aurantia (strain ATCC 33424 / DSM 6220 / KCTC 2777 / LMG 1558 / NBRC 3245 / NCIMB 13370)</name>
    <name type="common">Acetobacter aurantius</name>
    <dbReference type="NCBI Taxonomy" id="767434"/>
    <lineage>
        <taxon>Bacteria</taxon>
        <taxon>Pseudomonadati</taxon>
        <taxon>Pseudomonadota</taxon>
        <taxon>Gammaproteobacteria</taxon>
        <taxon>Lysobacterales</taxon>
        <taxon>Rhodanobacteraceae</taxon>
        <taxon>Frateuria</taxon>
    </lineage>
</organism>
<dbReference type="HOGENOM" id="CLU_054927_1_0_6"/>
<dbReference type="STRING" id="767434.Fraau_2766"/>
<dbReference type="InterPro" id="IPR002881">
    <property type="entry name" value="DUF58"/>
</dbReference>